<dbReference type="Pfam" id="PF08666">
    <property type="entry name" value="SAF"/>
    <property type="match status" value="1"/>
</dbReference>
<proteinExistence type="predicted"/>
<dbReference type="InterPro" id="IPR013974">
    <property type="entry name" value="SAF"/>
</dbReference>
<dbReference type="AlphaFoldDB" id="A0A7Y9IBL9"/>
<name>A0A7Y9IBL9_9ACTN</name>
<protein>
    <submittedName>
        <fullName evidence="2">Flp pilus assembly protein CpaB</fullName>
    </submittedName>
</protein>
<dbReference type="SMART" id="SM00858">
    <property type="entry name" value="SAF"/>
    <property type="match status" value="1"/>
</dbReference>
<gene>
    <name evidence="2" type="ORF">BKA15_004925</name>
</gene>
<dbReference type="RefSeq" id="WP_179755206.1">
    <property type="nucleotide sequence ID" value="NZ_JACCBU010000001.1"/>
</dbReference>
<dbReference type="CDD" id="cd11614">
    <property type="entry name" value="SAF_CpaB_FlgA_like"/>
    <property type="match status" value="1"/>
</dbReference>
<accession>A0A7Y9IBL9</accession>
<dbReference type="Gene3D" id="3.90.1210.10">
    <property type="entry name" value="Antifreeze-like/N-acetylneuraminic acid synthase C-terminal domain"/>
    <property type="match status" value="1"/>
</dbReference>
<comment type="caution">
    <text evidence="2">The sequence shown here is derived from an EMBL/GenBank/DDBJ whole genome shotgun (WGS) entry which is preliminary data.</text>
</comment>
<sequence length="215" mass="21989">MRSHPRQPGPRQAGPRHAWRSLARAVSWHRRKLAVVAAVLAVLTGINAAAPRPPDTVTVLRATELLPGGSPVTEGQVRASPVAAGSVPDDALTDPDQVVGRLVVAPVPAGQVLTGYDLLGEQSVGPGRVLAPVRLADSGLAAVLRPGDRVDVLAADGQGGPVRTVVERARIVTIPAAGDVSRDTGGVLLLVEADAETAAELARAAGSSTLTVLLR</sequence>
<dbReference type="EMBL" id="JACCBU010000001">
    <property type="protein sequence ID" value="NYE73596.1"/>
    <property type="molecule type" value="Genomic_DNA"/>
</dbReference>
<evidence type="ECO:0000259" key="1">
    <source>
        <dbReference type="SMART" id="SM00858"/>
    </source>
</evidence>
<evidence type="ECO:0000313" key="3">
    <source>
        <dbReference type="Proteomes" id="UP000569914"/>
    </source>
</evidence>
<keyword evidence="3" id="KW-1185">Reference proteome</keyword>
<feature type="domain" description="SAF" evidence="1">
    <location>
        <begin position="57"/>
        <end position="119"/>
    </location>
</feature>
<reference evidence="2 3" key="1">
    <citation type="submission" date="2020-07" db="EMBL/GenBank/DDBJ databases">
        <title>Sequencing the genomes of 1000 actinobacteria strains.</title>
        <authorList>
            <person name="Klenk H.-P."/>
        </authorList>
    </citation>
    <scope>NUCLEOTIDE SEQUENCE [LARGE SCALE GENOMIC DNA]</scope>
    <source>
        <strain evidence="2 3">DSM 22083</strain>
    </source>
</reference>
<dbReference type="Proteomes" id="UP000569914">
    <property type="component" value="Unassembled WGS sequence"/>
</dbReference>
<evidence type="ECO:0000313" key="2">
    <source>
        <dbReference type="EMBL" id="NYE73596.1"/>
    </source>
</evidence>
<organism evidence="2 3">
    <name type="scientific">Microlunatus parietis</name>
    <dbReference type="NCBI Taxonomy" id="682979"/>
    <lineage>
        <taxon>Bacteria</taxon>
        <taxon>Bacillati</taxon>
        <taxon>Actinomycetota</taxon>
        <taxon>Actinomycetes</taxon>
        <taxon>Propionibacteriales</taxon>
        <taxon>Propionibacteriaceae</taxon>
        <taxon>Microlunatus</taxon>
    </lineage>
</organism>